<dbReference type="AlphaFoldDB" id="A0ABD7IZW5"/>
<gene>
    <name evidence="1" type="ORF">EGW16_05445</name>
</gene>
<evidence type="ECO:0000313" key="1">
    <source>
        <dbReference type="EMBL" id="ROX34093.1"/>
    </source>
</evidence>
<protein>
    <submittedName>
        <fullName evidence="1">Uncharacterized protein</fullName>
    </submittedName>
</protein>
<proteinExistence type="predicted"/>
<dbReference type="Proteomes" id="UP000281488">
    <property type="component" value="Unassembled WGS sequence"/>
</dbReference>
<reference evidence="1 2" key="1">
    <citation type="submission" date="2018-10" db="EMBL/GenBank/DDBJ databases">
        <title>Genotypes and phenotypes of Enterococci isolated from broiler chickens.</title>
        <authorList>
            <person name="Muhammad A.R."/>
            <person name="Diarra M.S."/>
        </authorList>
    </citation>
    <scope>NUCLEOTIDE SEQUENCE [LARGE SCALE GENOMIC DNA]</scope>
    <source>
        <strain evidence="1 2">LIT2 A36'</strain>
    </source>
</reference>
<name>A0ABD7IZW5_ENTFL</name>
<dbReference type="RefSeq" id="WP_010709735.1">
    <property type="nucleotide sequence ID" value="NZ_JAANZP010000030.1"/>
</dbReference>
<organism evidence="1 2">
    <name type="scientific">Enterococcus faecalis</name>
    <name type="common">Streptococcus faecalis</name>
    <dbReference type="NCBI Taxonomy" id="1351"/>
    <lineage>
        <taxon>Bacteria</taxon>
        <taxon>Bacillati</taxon>
        <taxon>Bacillota</taxon>
        <taxon>Bacilli</taxon>
        <taxon>Lactobacillales</taxon>
        <taxon>Enterococcaceae</taxon>
        <taxon>Enterococcus</taxon>
    </lineage>
</organism>
<accession>A0ABD7IZW5</accession>
<sequence length="153" mass="18084">MERHDEKEKIYQLLHELIAERREITQQYYVLKERLDFLNNEKVAEITRESISRASPSSAYGISKKDIEHQKYVLSSKTKHSIPYDTISRKISSILKESGTPLNTKQIYYVLTKDSLFAITYKNLSNNILPRAIRDNSMNVERACRGYYQYRQK</sequence>
<evidence type="ECO:0000313" key="2">
    <source>
        <dbReference type="Proteomes" id="UP000281488"/>
    </source>
</evidence>
<comment type="caution">
    <text evidence="1">The sequence shown here is derived from an EMBL/GenBank/DDBJ whole genome shotgun (WGS) entry which is preliminary data.</text>
</comment>
<dbReference type="EMBL" id="RKMZ01000002">
    <property type="protein sequence ID" value="ROX34093.1"/>
    <property type="molecule type" value="Genomic_DNA"/>
</dbReference>